<feature type="signal peptide" evidence="1">
    <location>
        <begin position="1"/>
        <end position="24"/>
    </location>
</feature>
<dbReference type="RefSeq" id="WP_058385811.1">
    <property type="nucleotide sequence ID" value="NZ_CP013661.2"/>
</dbReference>
<evidence type="ECO:0008006" key="4">
    <source>
        <dbReference type="Google" id="ProtNLM"/>
    </source>
</evidence>
<gene>
    <name evidence="2" type="ORF">AUO94_10990</name>
</gene>
<evidence type="ECO:0000256" key="1">
    <source>
        <dbReference type="SAM" id="SignalP"/>
    </source>
</evidence>
<name>A0ABM5WXS6_9BACL</name>
<dbReference type="Proteomes" id="UP000065533">
    <property type="component" value="Chromosome"/>
</dbReference>
<protein>
    <recommendedName>
        <fullName evidence="4">Lipoprotein</fullName>
    </recommendedName>
</protein>
<organism evidence="2 3">
    <name type="scientific">Planococcus kocurii</name>
    <dbReference type="NCBI Taxonomy" id="1374"/>
    <lineage>
        <taxon>Bacteria</taxon>
        <taxon>Bacillati</taxon>
        <taxon>Bacillota</taxon>
        <taxon>Bacilli</taxon>
        <taxon>Bacillales</taxon>
        <taxon>Caryophanaceae</taxon>
        <taxon>Planococcus</taxon>
    </lineage>
</organism>
<dbReference type="EMBL" id="CP013661">
    <property type="protein sequence ID" value="ALS79157.1"/>
    <property type="molecule type" value="Genomic_DNA"/>
</dbReference>
<proteinExistence type="predicted"/>
<evidence type="ECO:0000313" key="3">
    <source>
        <dbReference type="Proteomes" id="UP000065533"/>
    </source>
</evidence>
<sequence>MRKKFMIITITTILFLIIAGCSTEEDTGSDESQQETVELEDQNNQEEYLGKNLDIGVLGTPPEISDEKINFSSVEIEELSIETVEQYDGFFIMEDYLEKAADGPYSDIFEKSDVLFFFIQTEAYYFPFVEDEISYSDYSTRINDEEIYALGYYPGDEENIRTWQLDITAQDPSEEEKEEIIKGLYYEMFNIIRDLEK</sequence>
<keyword evidence="1" id="KW-0732">Signal</keyword>
<dbReference type="PROSITE" id="PS51257">
    <property type="entry name" value="PROKAR_LIPOPROTEIN"/>
    <property type="match status" value="1"/>
</dbReference>
<keyword evidence="3" id="KW-1185">Reference proteome</keyword>
<reference evidence="2" key="1">
    <citation type="submission" date="2016-01" db="EMBL/GenBank/DDBJ databases">
        <title>Complete genome of Planococcus kocurri type strain.</title>
        <authorList>
            <person name="See-Too W.S."/>
        </authorList>
    </citation>
    <scope>NUCLEOTIDE SEQUENCE [LARGE SCALE GENOMIC DNA]</scope>
    <source>
        <strain evidence="2">ATCC 43650</strain>
    </source>
</reference>
<evidence type="ECO:0000313" key="2">
    <source>
        <dbReference type="EMBL" id="ALS79157.1"/>
    </source>
</evidence>
<feature type="chain" id="PRO_5046963953" description="Lipoprotein" evidence="1">
    <location>
        <begin position="25"/>
        <end position="197"/>
    </location>
</feature>
<accession>A0ABM5WXS6</accession>